<dbReference type="RefSeq" id="WP_110516440.1">
    <property type="nucleotide sequence ID" value="NZ_PDOF01000001.1"/>
</dbReference>
<dbReference type="Pfam" id="PF00892">
    <property type="entry name" value="EamA"/>
    <property type="match status" value="2"/>
</dbReference>
<reference evidence="9 10" key="1">
    <citation type="submission" date="2017-10" db="EMBL/GenBank/DDBJ databases">
        <title>Bacillus sp. nov., a halophilic bacterium isolated from a Yangshapao Lake.</title>
        <authorList>
            <person name="Wang H."/>
        </authorList>
    </citation>
    <scope>NUCLEOTIDE SEQUENCE [LARGE SCALE GENOMIC DNA]</scope>
    <source>
        <strain evidence="9 10">YSP-3</strain>
    </source>
</reference>
<organism evidence="9 10">
    <name type="scientific">Alteribacter lacisalsi</name>
    <dbReference type="NCBI Taxonomy" id="2045244"/>
    <lineage>
        <taxon>Bacteria</taxon>
        <taxon>Bacillati</taxon>
        <taxon>Bacillota</taxon>
        <taxon>Bacilli</taxon>
        <taxon>Bacillales</taxon>
        <taxon>Bacillaceae</taxon>
        <taxon>Alteribacter</taxon>
    </lineage>
</organism>
<dbReference type="InterPro" id="IPR050638">
    <property type="entry name" value="AA-Vitamin_Transporters"/>
</dbReference>
<evidence type="ECO:0000256" key="7">
    <source>
        <dbReference type="SAM" id="Phobius"/>
    </source>
</evidence>
<name>A0A2W0H901_9BACI</name>
<feature type="domain" description="EamA" evidence="8">
    <location>
        <begin position="4"/>
        <end position="139"/>
    </location>
</feature>
<feature type="domain" description="EamA" evidence="8">
    <location>
        <begin position="152"/>
        <end position="285"/>
    </location>
</feature>
<feature type="transmembrane region" description="Helical" evidence="7">
    <location>
        <begin position="66"/>
        <end position="86"/>
    </location>
</feature>
<proteinExistence type="inferred from homology"/>
<dbReference type="SUPFAM" id="SSF103481">
    <property type="entry name" value="Multidrug resistance efflux transporter EmrE"/>
    <property type="match status" value="2"/>
</dbReference>
<dbReference type="Proteomes" id="UP000248066">
    <property type="component" value="Unassembled WGS sequence"/>
</dbReference>
<dbReference type="OrthoDB" id="6707571at2"/>
<dbReference type="GO" id="GO:0005886">
    <property type="term" value="C:plasma membrane"/>
    <property type="evidence" value="ECO:0007669"/>
    <property type="project" value="UniProtKB-SubCell"/>
</dbReference>
<dbReference type="PANTHER" id="PTHR32322:SF18">
    <property type="entry name" value="S-ADENOSYLMETHIONINE_S-ADENOSYLHOMOCYSTEINE TRANSPORTER"/>
    <property type="match status" value="1"/>
</dbReference>
<sequence length="304" mass="32827">MYKWAFLLIIGGAALWGTIGIFVQRLYDLGFTPIEVVAIRVISALLVLTLIVLFKNPSLVKIRPRHLPLFFGTGILSIVFFNWAYFTTIQEINLSVAAVLLYTGPAFVTIMSRIFFKEALTPEKVTALFMTLAGCMLVIGVFPLNAGQLSAFGIITGVASGFGYALYSIFGKPASVHYSSLSITFYTFLFASAAMLPFSGIVHSAGALMSPEGILLAAGLGTLPTVFAYLLYTAGLFHVESSRASIAATVEPVVAALIGLIIFAERLTPWQLAGMGLVLLAVLVIQKRRKPAHKEKETIQSPQV</sequence>
<feature type="transmembrane region" description="Helical" evidence="7">
    <location>
        <begin position="125"/>
        <end position="144"/>
    </location>
</feature>
<evidence type="ECO:0000313" key="10">
    <source>
        <dbReference type="Proteomes" id="UP000248066"/>
    </source>
</evidence>
<comment type="caution">
    <text evidence="9">The sequence shown here is derived from an EMBL/GenBank/DDBJ whole genome shotgun (WGS) entry which is preliminary data.</text>
</comment>
<evidence type="ECO:0000259" key="8">
    <source>
        <dbReference type="Pfam" id="PF00892"/>
    </source>
</evidence>
<protein>
    <submittedName>
        <fullName evidence="9">EamA family transporter</fullName>
    </submittedName>
</protein>
<dbReference type="Gene3D" id="1.10.3730.20">
    <property type="match status" value="2"/>
</dbReference>
<comment type="similarity">
    <text evidence="2">Belongs to the EamA transporter family.</text>
</comment>
<feature type="transmembrane region" description="Helical" evidence="7">
    <location>
        <begin position="214"/>
        <end position="232"/>
    </location>
</feature>
<evidence type="ECO:0000256" key="5">
    <source>
        <dbReference type="ARBA" id="ARBA00022989"/>
    </source>
</evidence>
<accession>A0A2W0H901</accession>
<feature type="transmembrane region" description="Helical" evidence="7">
    <location>
        <begin position="270"/>
        <end position="286"/>
    </location>
</feature>
<keyword evidence="10" id="KW-1185">Reference proteome</keyword>
<evidence type="ECO:0000256" key="3">
    <source>
        <dbReference type="ARBA" id="ARBA00022475"/>
    </source>
</evidence>
<dbReference type="InterPro" id="IPR037185">
    <property type="entry name" value="EmrE-like"/>
</dbReference>
<evidence type="ECO:0000256" key="2">
    <source>
        <dbReference type="ARBA" id="ARBA00007362"/>
    </source>
</evidence>
<dbReference type="AlphaFoldDB" id="A0A2W0H901"/>
<gene>
    <name evidence="9" type="ORF">CR205_02015</name>
</gene>
<evidence type="ECO:0000256" key="1">
    <source>
        <dbReference type="ARBA" id="ARBA00004651"/>
    </source>
</evidence>
<keyword evidence="5 7" id="KW-1133">Transmembrane helix</keyword>
<feature type="transmembrane region" description="Helical" evidence="7">
    <location>
        <begin position="36"/>
        <end position="54"/>
    </location>
</feature>
<feature type="transmembrane region" description="Helical" evidence="7">
    <location>
        <begin position="150"/>
        <end position="171"/>
    </location>
</feature>
<evidence type="ECO:0000313" key="9">
    <source>
        <dbReference type="EMBL" id="PYZ97401.1"/>
    </source>
</evidence>
<dbReference type="PANTHER" id="PTHR32322">
    <property type="entry name" value="INNER MEMBRANE TRANSPORTER"/>
    <property type="match status" value="1"/>
</dbReference>
<evidence type="ECO:0000256" key="6">
    <source>
        <dbReference type="ARBA" id="ARBA00023136"/>
    </source>
</evidence>
<comment type="subcellular location">
    <subcellularLocation>
        <location evidence="1">Cell membrane</location>
        <topology evidence="1">Multi-pass membrane protein</topology>
    </subcellularLocation>
</comment>
<evidence type="ECO:0000256" key="4">
    <source>
        <dbReference type="ARBA" id="ARBA00022692"/>
    </source>
</evidence>
<keyword evidence="3" id="KW-1003">Cell membrane</keyword>
<keyword evidence="6 7" id="KW-0472">Membrane</keyword>
<dbReference type="InterPro" id="IPR000620">
    <property type="entry name" value="EamA_dom"/>
</dbReference>
<dbReference type="EMBL" id="PDOF01000001">
    <property type="protein sequence ID" value="PYZ97401.1"/>
    <property type="molecule type" value="Genomic_DNA"/>
</dbReference>
<feature type="transmembrane region" description="Helical" evidence="7">
    <location>
        <begin position="244"/>
        <end position="264"/>
    </location>
</feature>
<feature type="transmembrane region" description="Helical" evidence="7">
    <location>
        <begin position="183"/>
        <end position="202"/>
    </location>
</feature>
<keyword evidence="4 7" id="KW-0812">Transmembrane</keyword>
<feature type="transmembrane region" description="Helical" evidence="7">
    <location>
        <begin position="92"/>
        <end position="116"/>
    </location>
</feature>